<evidence type="ECO:0000313" key="1">
    <source>
        <dbReference type="EMBL" id="CAF4268403.1"/>
    </source>
</evidence>
<feature type="non-terminal residue" evidence="1">
    <location>
        <position position="1"/>
    </location>
</feature>
<evidence type="ECO:0000313" key="2">
    <source>
        <dbReference type="Proteomes" id="UP000681967"/>
    </source>
</evidence>
<organism evidence="1 2">
    <name type="scientific">Rotaria magnacalcarata</name>
    <dbReference type="NCBI Taxonomy" id="392030"/>
    <lineage>
        <taxon>Eukaryota</taxon>
        <taxon>Metazoa</taxon>
        <taxon>Spiralia</taxon>
        <taxon>Gnathifera</taxon>
        <taxon>Rotifera</taxon>
        <taxon>Eurotatoria</taxon>
        <taxon>Bdelloidea</taxon>
        <taxon>Philodinida</taxon>
        <taxon>Philodinidae</taxon>
        <taxon>Rotaria</taxon>
    </lineage>
</organism>
<dbReference type="AlphaFoldDB" id="A0A8S2T3Y2"/>
<protein>
    <submittedName>
        <fullName evidence="1">Uncharacterized protein</fullName>
    </submittedName>
</protein>
<accession>A0A8S2T3Y2</accession>
<reference evidence="1" key="1">
    <citation type="submission" date="2021-02" db="EMBL/GenBank/DDBJ databases">
        <authorList>
            <person name="Nowell W R."/>
        </authorList>
    </citation>
    <scope>NUCLEOTIDE SEQUENCE</scope>
</reference>
<comment type="caution">
    <text evidence="1">The sequence shown here is derived from an EMBL/GenBank/DDBJ whole genome shotgun (WGS) entry which is preliminary data.</text>
</comment>
<proteinExistence type="predicted"/>
<name>A0A8S2T3Y2_9BILA</name>
<dbReference type="Proteomes" id="UP000681967">
    <property type="component" value="Unassembled WGS sequence"/>
</dbReference>
<gene>
    <name evidence="1" type="ORF">BYL167_LOCUS26223</name>
</gene>
<dbReference type="EMBL" id="CAJOBH010029360">
    <property type="protein sequence ID" value="CAF4268403.1"/>
    <property type="molecule type" value="Genomic_DNA"/>
</dbReference>
<sequence length="36" mass="4153">RESFEAVDSTQPIMVSNQVGMNVEVYLLFPIRRNDP</sequence>